<keyword evidence="1" id="KW-0812">Transmembrane</keyword>
<dbReference type="PROSITE" id="PS51257">
    <property type="entry name" value="PROKAR_LIPOPROTEIN"/>
    <property type="match status" value="1"/>
</dbReference>
<protein>
    <recommendedName>
        <fullName evidence="3">Lipoprotein</fullName>
    </recommendedName>
</protein>
<reference evidence="2" key="1">
    <citation type="journal article" date="2020" name="Nature">
        <title>Giant virus diversity and host interactions through global metagenomics.</title>
        <authorList>
            <person name="Schulz F."/>
            <person name="Roux S."/>
            <person name="Paez-Espino D."/>
            <person name="Jungbluth S."/>
            <person name="Walsh D.A."/>
            <person name="Denef V.J."/>
            <person name="McMahon K.D."/>
            <person name="Konstantinidis K.T."/>
            <person name="Eloe-Fadrosh E.A."/>
            <person name="Kyrpides N.C."/>
            <person name="Woyke T."/>
        </authorList>
    </citation>
    <scope>NUCLEOTIDE SEQUENCE</scope>
    <source>
        <strain evidence="2">GVMAG-M-3300023110-24</strain>
    </source>
</reference>
<evidence type="ECO:0000313" key="2">
    <source>
        <dbReference type="EMBL" id="QHT09363.1"/>
    </source>
</evidence>
<proteinExistence type="predicted"/>
<dbReference type="EMBL" id="MN739510">
    <property type="protein sequence ID" value="QHT09363.1"/>
    <property type="molecule type" value="Genomic_DNA"/>
</dbReference>
<name>A0A6C0CYP9_9ZZZZ</name>
<dbReference type="AlphaFoldDB" id="A0A6C0CYP9"/>
<evidence type="ECO:0008006" key="3">
    <source>
        <dbReference type="Google" id="ProtNLM"/>
    </source>
</evidence>
<feature type="transmembrane region" description="Helical" evidence="1">
    <location>
        <begin position="7"/>
        <end position="23"/>
    </location>
</feature>
<accession>A0A6C0CYP9</accession>
<keyword evidence="1" id="KW-1133">Transmembrane helix</keyword>
<sequence>MEDLDKCVNLFGIILFALFIIYGCSKPDNIIEPLRAD</sequence>
<keyword evidence="1" id="KW-0472">Membrane</keyword>
<evidence type="ECO:0000256" key="1">
    <source>
        <dbReference type="SAM" id="Phobius"/>
    </source>
</evidence>
<organism evidence="2">
    <name type="scientific">viral metagenome</name>
    <dbReference type="NCBI Taxonomy" id="1070528"/>
    <lineage>
        <taxon>unclassified sequences</taxon>
        <taxon>metagenomes</taxon>
        <taxon>organismal metagenomes</taxon>
    </lineage>
</organism>